<comment type="caution">
    <text evidence="1">The sequence shown here is derived from an EMBL/GenBank/DDBJ whole genome shotgun (WGS) entry which is preliminary data.</text>
</comment>
<organism evidence="1 2">
    <name type="scientific">Burkholderia ambifaria MEX-5</name>
    <dbReference type="NCBI Taxonomy" id="396597"/>
    <lineage>
        <taxon>Bacteria</taxon>
        <taxon>Pseudomonadati</taxon>
        <taxon>Pseudomonadota</taxon>
        <taxon>Betaproteobacteria</taxon>
        <taxon>Burkholderiales</taxon>
        <taxon>Burkholderiaceae</taxon>
        <taxon>Burkholderia</taxon>
        <taxon>Burkholderia cepacia complex</taxon>
    </lineage>
</organism>
<dbReference type="EMBL" id="ABLK01000269">
    <property type="protein sequence ID" value="EDT38573.1"/>
    <property type="molecule type" value="Genomic_DNA"/>
</dbReference>
<reference evidence="1 2" key="1">
    <citation type="submission" date="2008-03" db="EMBL/GenBank/DDBJ databases">
        <title>Sequencing of the draft genome and assembly of Burkholderia ambifaria MEX-5.</title>
        <authorList>
            <consortium name="US DOE Joint Genome Institute (JGI-PGF)"/>
            <person name="Copeland A."/>
            <person name="Lucas S."/>
            <person name="Lapidus A."/>
            <person name="Glavina del Rio T."/>
            <person name="Dalin E."/>
            <person name="Tice H."/>
            <person name="Bruce D."/>
            <person name="Goodwin L."/>
            <person name="Pitluck S."/>
            <person name="Larimer F."/>
            <person name="Land M.L."/>
            <person name="Hauser L."/>
            <person name="Tiedje J."/>
            <person name="Richardson P."/>
        </authorList>
    </citation>
    <scope>NUCLEOTIDE SEQUENCE [LARGE SCALE GENOMIC DNA]</scope>
    <source>
        <strain evidence="1 2">MEX-5</strain>
    </source>
</reference>
<accession>B1TCX5</accession>
<gene>
    <name evidence="1" type="ORF">BamMEX5DRAFT_5641</name>
</gene>
<sequence>MPALLDELVERQVHDVAALVADEHLRRVRIDCLHRLEVHPLANHRGRLRILRIDLLEAVGVAFGLRDHAIGVRLRFVDEFRGIALRLGQQVVRIGLRGTLGGLAVVARLRDFCVRGVRLLRRRDALHRDGRDLEPRLVAIEIALDRGGQLLAQRVAVLVQHVGRAARADDRAHRGLGGLRHAALGVDAAEQVIGCRTDPVLDDETHVDDVGVARQHRGFLHVRETHDVVAADLDRADLRRIDDLVRRERIRRAPVHALADRAGQLAELQHDARLAVLHDEQPAARVDRDQHADHDADADARGPAVVGPEAVAALAAEQAAQTPVEVAPHLVEIGRTVTVATGRTLRFVRTRTGCVVALAFTASPAGIVVRQQGAHPPPGTPLVVFVHQSLFTRWDASEPAGAGQRPCSEIVWSSCGSAGAPSSTPLGNVALERCSAEAISAIAARNVSRP</sequence>
<proteinExistence type="predicted"/>
<name>B1TCX5_9BURK</name>
<dbReference type="Proteomes" id="UP000004814">
    <property type="component" value="Unassembled WGS sequence"/>
</dbReference>
<dbReference type="AlphaFoldDB" id="B1TCX5"/>
<protein>
    <submittedName>
        <fullName evidence="1">Uncharacterized protein</fullName>
    </submittedName>
</protein>
<evidence type="ECO:0000313" key="1">
    <source>
        <dbReference type="EMBL" id="EDT38573.1"/>
    </source>
</evidence>
<evidence type="ECO:0000313" key="2">
    <source>
        <dbReference type="Proteomes" id="UP000004814"/>
    </source>
</evidence>